<feature type="signal peptide" evidence="1">
    <location>
        <begin position="1"/>
        <end position="20"/>
    </location>
</feature>
<feature type="chain" id="PRO_5046544094" description="MG2 domain-containing protein" evidence="1">
    <location>
        <begin position="21"/>
        <end position="759"/>
    </location>
</feature>
<evidence type="ECO:0000256" key="1">
    <source>
        <dbReference type="SAM" id="SignalP"/>
    </source>
</evidence>
<evidence type="ECO:0000313" key="3">
    <source>
        <dbReference type="Proteomes" id="UP000676386"/>
    </source>
</evidence>
<organism evidence="2 3">
    <name type="scientific">Chitinophaga hostae</name>
    <dbReference type="NCBI Taxonomy" id="2831022"/>
    <lineage>
        <taxon>Bacteria</taxon>
        <taxon>Pseudomonadati</taxon>
        <taxon>Bacteroidota</taxon>
        <taxon>Chitinophagia</taxon>
        <taxon>Chitinophagales</taxon>
        <taxon>Chitinophagaceae</taxon>
        <taxon>Chitinophaga</taxon>
    </lineage>
</organism>
<accession>A0ABS5J783</accession>
<proteinExistence type="predicted"/>
<protein>
    <recommendedName>
        <fullName evidence="4">MG2 domain-containing protein</fullName>
    </recommendedName>
</protein>
<gene>
    <name evidence="2" type="ORF">KE626_27225</name>
</gene>
<name>A0ABS5J783_9BACT</name>
<dbReference type="EMBL" id="JAGTXB010000019">
    <property type="protein sequence ID" value="MBS0031049.1"/>
    <property type="molecule type" value="Genomic_DNA"/>
</dbReference>
<comment type="caution">
    <text evidence="2">The sequence shown here is derived from an EMBL/GenBank/DDBJ whole genome shotgun (WGS) entry which is preliminary data.</text>
</comment>
<dbReference type="Gene3D" id="2.60.40.1930">
    <property type="match status" value="1"/>
</dbReference>
<evidence type="ECO:0008006" key="4">
    <source>
        <dbReference type="Google" id="ProtNLM"/>
    </source>
</evidence>
<keyword evidence="1" id="KW-0732">Signal</keyword>
<sequence length="759" mass="85347">MRRQTIYLLLLLYASLPCFSQQPKIITDSLAAQVHNTAANLPVTNIYLHTDRGIYEAGEEIWFKSYLLDAQYLALLAVDKILYVMLQKKDNDSTVWQEMYPVKNGMVNGQVYLDGDLPEGDYWLKAWSANSFDDSPSPCYALRRIRVVKDKYPPQKKTAISKNTNGKIRFNLFPEGGRLVAGISNLVAFSATDTAGTPVNVAGTLLKQGNPVTRFSTRHAGMGSFTFTPDYGVAYTVRLQPPSGDTTYPLPAVNQTGITMHLLKNNDDSLSLRVTRNTATTPQRIYVRLQTRGIVQLIAIAMLSDSLVIGLPLQSAPEGMAAVTLFDTLYQPLAERLVYLHPNKKLHISYQLTKSIYLNREKVTLNIRTTDQTGKPVAASLCLNVSGNNYQQPQDDKEIDNHYYLSSQLKDNLYHPAWYFDENNKDREPALDLLLLTQHPKSYVWKETTSATHHQQVVADYLTGHLILSHNKRKAAKSQSILLAFDGDQRYQQAFTPDSTGRFLLDSSILAMGAKIYVKQLAESDAGMEIANPFTAIKKAAINKTDIYPLAIAAENNKEDAFSLPPNNRFHKTLTGVQITAKGGRTTWPKYLGILDSIAKLDGNTDYLGECGVINCPACHSNKKPIEGKHYSEYIGNRRHEIFSHPYAFMAEEMKQAVYHYRTFTEEELLKKFRLATTKGYYRHQEFYQPDYDTHPDAVPDFRKTLVWLPEITTNQQGEVSVSFFCSDIYGGFTGKIEGVSEQGLIGKKTFELQVVSGK</sequence>
<dbReference type="RefSeq" id="WP_211976187.1">
    <property type="nucleotide sequence ID" value="NZ_CBFHAM010000010.1"/>
</dbReference>
<reference evidence="2 3" key="1">
    <citation type="submission" date="2021-04" db="EMBL/GenBank/DDBJ databases">
        <title>Chitinophaga sp. nov., isolated from the rhizosphere soil.</title>
        <authorList>
            <person name="He S."/>
        </authorList>
    </citation>
    <scope>NUCLEOTIDE SEQUENCE [LARGE SCALE GENOMIC DNA]</scope>
    <source>
        <strain evidence="2 3">2R12</strain>
    </source>
</reference>
<evidence type="ECO:0000313" key="2">
    <source>
        <dbReference type="EMBL" id="MBS0031049.1"/>
    </source>
</evidence>
<dbReference type="Proteomes" id="UP000676386">
    <property type="component" value="Unassembled WGS sequence"/>
</dbReference>
<keyword evidence="3" id="KW-1185">Reference proteome</keyword>